<dbReference type="Proteomes" id="UP000287352">
    <property type="component" value="Unassembled WGS sequence"/>
</dbReference>
<dbReference type="EMBL" id="BIFR01000001">
    <property type="protein sequence ID" value="GCE12115.1"/>
    <property type="molecule type" value="Genomic_DNA"/>
</dbReference>
<evidence type="ECO:0000256" key="2">
    <source>
        <dbReference type="SAM" id="Phobius"/>
    </source>
</evidence>
<dbReference type="RefSeq" id="WP_126579770.1">
    <property type="nucleotide sequence ID" value="NZ_BIFR01000001.1"/>
</dbReference>
<sequence>MKISTVVQVHFFRERFDVLLCVLVPLFLMIESGYANAWTFAGGALGFDLNTLNALIRGILLETLIYAMFLLVRIFIGKGWKGYLIAFIPGMIGMVAMLVSAGCNLAWVNSSGELTKAIAAISLVLPAPVVEVFKIGLGLLFPVSVGALALLDITRLVHEMFKSLKFQQKAMAAETAEQHIHRIKEERKRATAQAGSEYKEYFEAEAKRMVENVKRGDMSFGLNAIYEDEPESKPVVSTVKPLQIAGPAAPAFGPPSSRRPSMPSAGAPLGPSPFAVPAAGQMMPSAPNDVISGVPTITIDASGSPVPRPNRGAPNFPPRR</sequence>
<feature type="region of interest" description="Disordered" evidence="1">
    <location>
        <begin position="247"/>
        <end position="320"/>
    </location>
</feature>
<reference evidence="4" key="1">
    <citation type="submission" date="2018-12" db="EMBL/GenBank/DDBJ databases">
        <title>Tengunoibacter tsumagoiensis gen. nov., sp. nov., Dictyobacter kobayashii sp. nov., D. alpinus sp. nov., and D. joshuensis sp. nov. and description of Dictyobacteraceae fam. nov. within the order Ktedonobacterales isolated from Tengu-no-mugimeshi.</title>
        <authorList>
            <person name="Wang C.M."/>
            <person name="Zheng Y."/>
            <person name="Sakai Y."/>
            <person name="Toyoda A."/>
            <person name="Minakuchi Y."/>
            <person name="Abe K."/>
            <person name="Yokota A."/>
            <person name="Yabe S."/>
        </authorList>
    </citation>
    <scope>NUCLEOTIDE SEQUENCE [LARGE SCALE GENOMIC DNA]</scope>
    <source>
        <strain evidence="4">Uno3</strain>
    </source>
</reference>
<evidence type="ECO:0000256" key="1">
    <source>
        <dbReference type="SAM" id="MobiDB-lite"/>
    </source>
</evidence>
<dbReference type="OrthoDB" id="164213at2"/>
<dbReference type="AlphaFoldDB" id="A0A401ZZ50"/>
<proteinExistence type="predicted"/>
<keyword evidence="4" id="KW-1185">Reference proteome</keyword>
<name>A0A401ZZ50_9CHLR</name>
<comment type="caution">
    <text evidence="3">The sequence shown here is derived from an EMBL/GenBank/DDBJ whole genome shotgun (WGS) entry which is preliminary data.</text>
</comment>
<keyword evidence="2" id="KW-0472">Membrane</keyword>
<evidence type="ECO:0000313" key="4">
    <source>
        <dbReference type="Proteomes" id="UP000287352"/>
    </source>
</evidence>
<keyword evidence="2" id="KW-1133">Transmembrane helix</keyword>
<feature type="transmembrane region" description="Helical" evidence="2">
    <location>
        <begin position="53"/>
        <end position="76"/>
    </location>
</feature>
<organism evidence="3 4">
    <name type="scientific">Tengunoibacter tsumagoiensis</name>
    <dbReference type="NCBI Taxonomy" id="2014871"/>
    <lineage>
        <taxon>Bacteria</taxon>
        <taxon>Bacillati</taxon>
        <taxon>Chloroflexota</taxon>
        <taxon>Ktedonobacteria</taxon>
        <taxon>Ktedonobacterales</taxon>
        <taxon>Dictyobacteraceae</taxon>
        <taxon>Tengunoibacter</taxon>
    </lineage>
</organism>
<feature type="transmembrane region" description="Helical" evidence="2">
    <location>
        <begin position="83"/>
        <end position="107"/>
    </location>
</feature>
<gene>
    <name evidence="3" type="ORF">KTT_19740</name>
</gene>
<feature type="compositionally biased region" description="Low complexity" evidence="1">
    <location>
        <begin position="247"/>
        <end position="268"/>
    </location>
</feature>
<feature type="transmembrane region" description="Helical" evidence="2">
    <location>
        <begin position="132"/>
        <end position="153"/>
    </location>
</feature>
<accession>A0A401ZZ50</accession>
<keyword evidence="2" id="KW-0812">Transmembrane</keyword>
<protein>
    <submittedName>
        <fullName evidence="3">Uncharacterized protein</fullName>
    </submittedName>
</protein>
<evidence type="ECO:0000313" key="3">
    <source>
        <dbReference type="EMBL" id="GCE12115.1"/>
    </source>
</evidence>